<reference evidence="9 10" key="1">
    <citation type="submission" date="2023-11" db="EMBL/GenBank/DDBJ databases">
        <title>Coraliomargarita sp. nov., isolated from marine algae.</title>
        <authorList>
            <person name="Lee J.K."/>
            <person name="Baek J.H."/>
            <person name="Kim J.M."/>
            <person name="Choi D.G."/>
            <person name="Jeon C.O."/>
        </authorList>
    </citation>
    <scope>NUCLEOTIDE SEQUENCE [LARGE SCALE GENOMIC DNA]</scope>
    <source>
        <strain evidence="9 10">J2-16</strain>
    </source>
</reference>
<evidence type="ECO:0000259" key="7">
    <source>
        <dbReference type="Pfam" id="PF02018"/>
    </source>
</evidence>
<sequence length="855" mass="95952">MKVIILSLLVGISTFACANDNSMPMPNADFESGDTGWSFNGSMSSIQAHAARSGSYGLEVNDTKHNLGSNLRSWKQSVMPGQSYQLDFDARILSGDGIAVYLQFYNAQDQLIRDSQNKEQILRTIPGEASDWERFSLAATAPETASSLRVWIHSFISSEVLAQFDNFTLRPVSQEAVQRHGSEQAADRKVSAYSWIGNPDNLIVFAKDSPATAFAELKVMQADGSPYRSPKEDWEQARSRVENNPQWSDWLEEKRAEIDAWILEKQDRVGWEAGWNHEFISPKDGAFLIWTKDVPGEDVDYLMSKTGDRVEVTPTLIRAWVGAFRKRHADMMIEAAYLYRLTEDPAYAEWVAEQLDFYANNYDSWGNGASQKQHSHLGFQSLDDAVIISRQIDATRLIFDYATPERRQAWFTKLFKPEAALLDSCFQTIHNIATWQRATQAKIALLYEDAELWQQAIEGTFGLKAQFQRGVTSDYIWYEQSMGYNGFIIMGTHSLFSFSALLGEKDKLAEEAYVAQNLMLAPLALRFPNGHLPNPSDNTGNPKASTTWLAKTYRIFPTYLGLEAARSSYNWDTLIDPPAQIVADDSDITPAYPVVHTRNMESSQFALLKEGPWQVFFHFGQLNRSHSQAEALNWSASYKGLMLSEDVGTVGYGSPLASNYYRKGLAHNIPLIKGQGQKPWSTGELIEFDADQARVAARQNQYRQDVSAERSLQIDGDTLIDQVSIQLKDGSAASPLGLSLHIIGQAQLNQAFRSIESEQFSQDRPRAFQYWSDIKATEYEGSANIPVQLSNGDLIEIEFEHEGPFTLYVATAPGRPNTSHTGFYLETPPLTKANWTTYIRPIIVSNDSIQASSAD</sequence>
<evidence type="ECO:0000313" key="9">
    <source>
        <dbReference type="EMBL" id="WPJ97098.1"/>
    </source>
</evidence>
<dbReference type="RefSeq" id="WP_319833949.1">
    <property type="nucleotide sequence ID" value="NZ_CP138858.1"/>
</dbReference>
<keyword evidence="3" id="KW-0574">Periplasm</keyword>
<dbReference type="Gene3D" id="2.60.120.260">
    <property type="entry name" value="Galactose-binding domain-like"/>
    <property type="match status" value="1"/>
</dbReference>
<evidence type="ECO:0000256" key="5">
    <source>
        <dbReference type="ARBA" id="ARBA00023239"/>
    </source>
</evidence>
<dbReference type="InterPro" id="IPR008979">
    <property type="entry name" value="Galactose-bd-like_sf"/>
</dbReference>
<gene>
    <name evidence="9" type="ORF">SH580_05180</name>
</gene>
<accession>A0ABZ0RNV7</accession>
<feature type="chain" id="PRO_5047352933" evidence="6">
    <location>
        <begin position="19"/>
        <end position="855"/>
    </location>
</feature>
<evidence type="ECO:0000256" key="1">
    <source>
        <dbReference type="ARBA" id="ARBA00004418"/>
    </source>
</evidence>
<keyword evidence="2 6" id="KW-0732">Signal</keyword>
<keyword evidence="10" id="KW-1185">Reference proteome</keyword>
<feature type="domain" description="Heparinase II/III-like C-terminal" evidence="8">
    <location>
        <begin position="598"/>
        <end position="743"/>
    </location>
</feature>
<protein>
    <submittedName>
        <fullName evidence="9">Heparinase II/III family protein</fullName>
    </submittedName>
</protein>
<feature type="domain" description="CBM-cenC" evidence="7">
    <location>
        <begin position="27"/>
        <end position="154"/>
    </location>
</feature>
<dbReference type="InterPro" id="IPR003305">
    <property type="entry name" value="CenC_carb-bd"/>
</dbReference>
<evidence type="ECO:0000256" key="2">
    <source>
        <dbReference type="ARBA" id="ARBA00022729"/>
    </source>
</evidence>
<dbReference type="Gene3D" id="2.70.98.70">
    <property type="match status" value="1"/>
</dbReference>
<dbReference type="PANTHER" id="PTHR39210">
    <property type="entry name" value="HEPARIN-SULFATE LYASE"/>
    <property type="match status" value="1"/>
</dbReference>
<dbReference type="EMBL" id="CP138858">
    <property type="protein sequence ID" value="WPJ97098.1"/>
    <property type="molecule type" value="Genomic_DNA"/>
</dbReference>
<keyword evidence="5" id="KW-0456">Lyase</keyword>
<evidence type="ECO:0000259" key="8">
    <source>
        <dbReference type="Pfam" id="PF07940"/>
    </source>
</evidence>
<dbReference type="InterPro" id="IPR008929">
    <property type="entry name" value="Chondroitin_lyas"/>
</dbReference>
<evidence type="ECO:0000256" key="3">
    <source>
        <dbReference type="ARBA" id="ARBA00022764"/>
    </source>
</evidence>
<organism evidence="9 10">
    <name type="scientific">Coraliomargarita algicola</name>
    <dbReference type="NCBI Taxonomy" id="3092156"/>
    <lineage>
        <taxon>Bacteria</taxon>
        <taxon>Pseudomonadati</taxon>
        <taxon>Verrucomicrobiota</taxon>
        <taxon>Opitutia</taxon>
        <taxon>Puniceicoccales</taxon>
        <taxon>Coraliomargaritaceae</taxon>
        <taxon>Coraliomargarita</taxon>
    </lineage>
</organism>
<dbReference type="Pfam" id="PF07940">
    <property type="entry name" value="Hepar_II_III_C"/>
    <property type="match status" value="1"/>
</dbReference>
<evidence type="ECO:0000313" key="10">
    <source>
        <dbReference type="Proteomes" id="UP001324993"/>
    </source>
</evidence>
<evidence type="ECO:0000256" key="6">
    <source>
        <dbReference type="SAM" id="SignalP"/>
    </source>
</evidence>
<dbReference type="SUPFAM" id="SSF49785">
    <property type="entry name" value="Galactose-binding domain-like"/>
    <property type="match status" value="1"/>
</dbReference>
<dbReference type="Pfam" id="PF02018">
    <property type="entry name" value="CBM_4_9"/>
    <property type="match status" value="1"/>
</dbReference>
<dbReference type="PANTHER" id="PTHR39210:SF1">
    <property type="entry name" value="HEPARIN-SULFATE LYASE"/>
    <property type="match status" value="1"/>
</dbReference>
<feature type="signal peptide" evidence="6">
    <location>
        <begin position="1"/>
        <end position="18"/>
    </location>
</feature>
<dbReference type="InterPro" id="IPR012480">
    <property type="entry name" value="Hepar_II_III_C"/>
</dbReference>
<dbReference type="SUPFAM" id="SSF48230">
    <property type="entry name" value="Chondroitin AC/alginate lyase"/>
    <property type="match status" value="1"/>
</dbReference>
<name>A0ABZ0RNV7_9BACT</name>
<dbReference type="Proteomes" id="UP001324993">
    <property type="component" value="Chromosome"/>
</dbReference>
<comment type="subcellular location">
    <subcellularLocation>
        <location evidence="1">Periplasm</location>
    </subcellularLocation>
</comment>
<dbReference type="Gene3D" id="1.50.10.100">
    <property type="entry name" value="Chondroitin AC/alginate lyase"/>
    <property type="match status" value="1"/>
</dbReference>
<evidence type="ECO:0000256" key="4">
    <source>
        <dbReference type="ARBA" id="ARBA00022801"/>
    </source>
</evidence>
<keyword evidence="4" id="KW-0378">Hydrolase</keyword>
<proteinExistence type="predicted"/>
<dbReference type="PROSITE" id="PS51257">
    <property type="entry name" value="PROKAR_LIPOPROTEIN"/>
    <property type="match status" value="1"/>
</dbReference>